<reference evidence="5 6" key="1">
    <citation type="submission" date="2018-08" db="EMBL/GenBank/DDBJ databases">
        <title>A genome reference for cultivated species of the human gut microbiota.</title>
        <authorList>
            <person name="Zou Y."/>
            <person name="Xue W."/>
            <person name="Luo G."/>
        </authorList>
    </citation>
    <scope>NUCLEOTIDE SEQUENCE [LARGE SCALE GENOMIC DNA]</scope>
    <source>
        <strain evidence="5 6">AM12-10</strain>
    </source>
</reference>
<dbReference type="InterPro" id="IPR000424">
    <property type="entry name" value="Primosome_PriB/ssb"/>
</dbReference>
<dbReference type="GO" id="GO:0003697">
    <property type="term" value="F:single-stranded DNA binding"/>
    <property type="evidence" value="ECO:0007669"/>
    <property type="project" value="UniProtKB-UniRule"/>
</dbReference>
<proteinExistence type="inferred from homology"/>
<dbReference type="InterPro" id="IPR011344">
    <property type="entry name" value="ssDNA-bd"/>
</dbReference>
<keyword evidence="1 2" id="KW-0238">DNA-binding</keyword>
<evidence type="ECO:0000256" key="2">
    <source>
        <dbReference type="HAMAP-Rule" id="MF_00984"/>
    </source>
</evidence>
<organism evidence="5 6">
    <name type="scientific">Bifidobacterium bifidum</name>
    <dbReference type="NCBI Taxonomy" id="1681"/>
    <lineage>
        <taxon>Bacteria</taxon>
        <taxon>Bacillati</taxon>
        <taxon>Actinomycetota</taxon>
        <taxon>Actinomycetes</taxon>
        <taxon>Bifidobacteriales</taxon>
        <taxon>Bifidobacteriaceae</taxon>
        <taxon>Bifidobacterium</taxon>
    </lineage>
</organism>
<feature type="region of interest" description="Disordered" evidence="4">
    <location>
        <begin position="136"/>
        <end position="161"/>
    </location>
</feature>
<sequence length="161" mass="17275">MSGEIILTITGNLTNEPEQRNVNGHTTAGFTIAANSRYTGRNGQPQEGNTVFLRCTAWNQLAEHVLQTLRKGMSVIAQGQLRQNSWTDDQGNKRSSMELSITDIGPSLKFATAQVQRAERQQDNGYGATGYPSNGYQNTGYGQAPAGYGYGQQQAGSGAGV</sequence>
<gene>
    <name evidence="5" type="primary">ssb</name>
    <name evidence="5" type="ORF">DW137_09590</name>
</gene>
<dbReference type="HAMAP" id="MF_00984">
    <property type="entry name" value="SSB"/>
    <property type="match status" value="1"/>
</dbReference>
<dbReference type="GO" id="GO:0006260">
    <property type="term" value="P:DNA replication"/>
    <property type="evidence" value="ECO:0007669"/>
    <property type="project" value="InterPro"/>
</dbReference>
<evidence type="ECO:0000313" key="5">
    <source>
        <dbReference type="EMBL" id="RHJ22069.1"/>
    </source>
</evidence>
<dbReference type="InterPro" id="IPR012340">
    <property type="entry name" value="NA-bd_OB-fold"/>
</dbReference>
<evidence type="ECO:0000256" key="3">
    <source>
        <dbReference type="RuleBase" id="RU000524"/>
    </source>
</evidence>
<dbReference type="Proteomes" id="UP000283727">
    <property type="component" value="Unassembled WGS sequence"/>
</dbReference>
<protein>
    <recommendedName>
        <fullName evidence="2 3">Single-stranded DNA-binding protein</fullName>
        <shortName evidence="2">SSB</shortName>
    </recommendedName>
</protein>
<accession>A0A415C335</accession>
<dbReference type="GO" id="GO:0009295">
    <property type="term" value="C:nucleoid"/>
    <property type="evidence" value="ECO:0007669"/>
    <property type="project" value="TreeGrafter"/>
</dbReference>
<dbReference type="PROSITE" id="PS50935">
    <property type="entry name" value="SSB"/>
    <property type="match status" value="1"/>
</dbReference>
<dbReference type="AlphaFoldDB" id="A0A415C335"/>
<comment type="caution">
    <text evidence="2">Lacks conserved residue(s) required for the propagation of feature annotation.</text>
</comment>
<comment type="subunit">
    <text evidence="2">Homotetramer.</text>
</comment>
<dbReference type="SUPFAM" id="SSF50249">
    <property type="entry name" value="Nucleic acid-binding proteins"/>
    <property type="match status" value="1"/>
</dbReference>
<dbReference type="PANTHER" id="PTHR10302:SF27">
    <property type="entry name" value="SINGLE-STRANDED DNA-BINDING PROTEIN"/>
    <property type="match status" value="1"/>
</dbReference>
<dbReference type="NCBIfam" id="TIGR00621">
    <property type="entry name" value="ssb"/>
    <property type="match status" value="1"/>
</dbReference>
<dbReference type="Gene3D" id="2.40.50.140">
    <property type="entry name" value="Nucleic acid-binding proteins"/>
    <property type="match status" value="1"/>
</dbReference>
<comment type="caution">
    <text evidence="5">The sequence shown here is derived from an EMBL/GenBank/DDBJ whole genome shotgun (WGS) entry which is preliminary data.</text>
</comment>
<dbReference type="Pfam" id="PF00436">
    <property type="entry name" value="SSB"/>
    <property type="match status" value="1"/>
</dbReference>
<evidence type="ECO:0000256" key="4">
    <source>
        <dbReference type="SAM" id="MobiDB-lite"/>
    </source>
</evidence>
<feature type="compositionally biased region" description="Low complexity" evidence="4">
    <location>
        <begin position="140"/>
        <end position="161"/>
    </location>
</feature>
<dbReference type="RefSeq" id="WP_117658453.1">
    <property type="nucleotide sequence ID" value="NZ_JAQECX010000005.1"/>
</dbReference>
<evidence type="ECO:0000256" key="1">
    <source>
        <dbReference type="ARBA" id="ARBA00023125"/>
    </source>
</evidence>
<dbReference type="PANTHER" id="PTHR10302">
    <property type="entry name" value="SINGLE-STRANDED DNA-BINDING PROTEIN"/>
    <property type="match status" value="1"/>
</dbReference>
<evidence type="ECO:0000313" key="6">
    <source>
        <dbReference type="Proteomes" id="UP000283727"/>
    </source>
</evidence>
<dbReference type="EMBL" id="QRLR01000006">
    <property type="protein sequence ID" value="RHJ22069.1"/>
    <property type="molecule type" value="Genomic_DNA"/>
</dbReference>
<dbReference type="CDD" id="cd04496">
    <property type="entry name" value="SSB_OBF"/>
    <property type="match status" value="1"/>
</dbReference>
<name>A0A415C335_BIFBI</name>